<dbReference type="EMBL" id="BARU01033241">
    <property type="protein sequence ID" value="GAH65161.1"/>
    <property type="molecule type" value="Genomic_DNA"/>
</dbReference>
<evidence type="ECO:0000313" key="1">
    <source>
        <dbReference type="EMBL" id="GAH65161.1"/>
    </source>
</evidence>
<sequence length="38" mass="4145">MNATGVMKKEFKKLGCDGALVVKEEAMGEFLLTLDVDL</sequence>
<reference evidence="1" key="1">
    <citation type="journal article" date="2014" name="Front. Microbiol.">
        <title>High frequency of phylogenetically diverse reductive dehalogenase-homologous genes in deep subseafloor sedimentary metagenomes.</title>
        <authorList>
            <person name="Kawai M."/>
            <person name="Futagami T."/>
            <person name="Toyoda A."/>
            <person name="Takaki Y."/>
            <person name="Nishi S."/>
            <person name="Hori S."/>
            <person name="Arai W."/>
            <person name="Tsubouchi T."/>
            <person name="Morono Y."/>
            <person name="Uchiyama I."/>
            <person name="Ito T."/>
            <person name="Fujiyama A."/>
            <person name="Inagaki F."/>
            <person name="Takami H."/>
        </authorList>
    </citation>
    <scope>NUCLEOTIDE SEQUENCE</scope>
    <source>
        <strain evidence="1">Expedition CK06-06</strain>
    </source>
</reference>
<organism evidence="1">
    <name type="scientific">marine sediment metagenome</name>
    <dbReference type="NCBI Taxonomy" id="412755"/>
    <lineage>
        <taxon>unclassified sequences</taxon>
        <taxon>metagenomes</taxon>
        <taxon>ecological metagenomes</taxon>
    </lineage>
</organism>
<accession>X1H4R6</accession>
<dbReference type="AlphaFoldDB" id="X1H4R6"/>
<protein>
    <submittedName>
        <fullName evidence="1">Uncharacterized protein</fullName>
    </submittedName>
</protein>
<feature type="non-terminal residue" evidence="1">
    <location>
        <position position="38"/>
    </location>
</feature>
<comment type="caution">
    <text evidence="1">The sequence shown here is derived from an EMBL/GenBank/DDBJ whole genome shotgun (WGS) entry which is preliminary data.</text>
</comment>
<gene>
    <name evidence="1" type="ORF">S03H2_52333</name>
</gene>
<name>X1H4R6_9ZZZZ</name>
<proteinExistence type="predicted"/>